<keyword evidence="9" id="KW-1185">Reference proteome</keyword>
<evidence type="ECO:0000256" key="6">
    <source>
        <dbReference type="SAM" id="SignalP"/>
    </source>
</evidence>
<dbReference type="RefSeq" id="WP_111195648.1">
    <property type="nucleotide sequence ID" value="NZ_QKVK01000001.1"/>
</dbReference>
<keyword evidence="2 6" id="KW-0732">Signal</keyword>
<evidence type="ECO:0000313" key="9">
    <source>
        <dbReference type="Proteomes" id="UP000248795"/>
    </source>
</evidence>
<feature type="domain" description="Outer membrane protein beta-barrel" evidence="7">
    <location>
        <begin position="15"/>
        <end position="253"/>
    </location>
</feature>
<feature type="signal peptide" evidence="6">
    <location>
        <begin position="1"/>
        <end position="26"/>
    </location>
</feature>
<dbReference type="Proteomes" id="UP000248795">
    <property type="component" value="Unassembled WGS sequence"/>
</dbReference>
<protein>
    <recommendedName>
        <fullName evidence="7">Outer membrane protein beta-barrel domain-containing protein</fullName>
    </recommendedName>
</protein>
<accession>A0A2W2B0A2</accession>
<proteinExistence type="inferred from homology"/>
<dbReference type="EMBL" id="QKVK01000001">
    <property type="protein sequence ID" value="PZF78320.1"/>
    <property type="molecule type" value="Genomic_DNA"/>
</dbReference>
<organism evidence="8 9">
    <name type="scientific">Aestuariivirga litoralis</name>
    <dbReference type="NCBI Taxonomy" id="2650924"/>
    <lineage>
        <taxon>Bacteria</taxon>
        <taxon>Pseudomonadati</taxon>
        <taxon>Pseudomonadota</taxon>
        <taxon>Alphaproteobacteria</taxon>
        <taxon>Hyphomicrobiales</taxon>
        <taxon>Aestuariivirgaceae</taxon>
        <taxon>Aestuariivirga</taxon>
    </lineage>
</organism>
<evidence type="ECO:0000256" key="1">
    <source>
        <dbReference type="ARBA" id="ARBA00004442"/>
    </source>
</evidence>
<evidence type="ECO:0000313" key="8">
    <source>
        <dbReference type="EMBL" id="PZF78320.1"/>
    </source>
</evidence>
<dbReference type="Pfam" id="PF13505">
    <property type="entry name" value="OMP_b-brl"/>
    <property type="match status" value="1"/>
</dbReference>
<feature type="chain" id="PRO_5016163878" description="Outer membrane protein beta-barrel domain-containing protein" evidence="6">
    <location>
        <begin position="27"/>
        <end position="256"/>
    </location>
</feature>
<dbReference type="PANTHER" id="PTHR34001">
    <property type="entry name" value="BLL7405 PROTEIN"/>
    <property type="match status" value="1"/>
</dbReference>
<evidence type="ECO:0000256" key="5">
    <source>
        <dbReference type="ARBA" id="ARBA00038306"/>
    </source>
</evidence>
<dbReference type="InterPro" id="IPR027385">
    <property type="entry name" value="Beta-barrel_OMP"/>
</dbReference>
<keyword evidence="3" id="KW-0472">Membrane</keyword>
<dbReference type="InterPro" id="IPR011250">
    <property type="entry name" value="OMP/PagP_B-barrel"/>
</dbReference>
<evidence type="ECO:0000256" key="4">
    <source>
        <dbReference type="ARBA" id="ARBA00023237"/>
    </source>
</evidence>
<keyword evidence="4" id="KW-0998">Cell outer membrane</keyword>
<comment type="similarity">
    <text evidence="5">Belongs to the Omp25/RopB family.</text>
</comment>
<dbReference type="GO" id="GO:0009279">
    <property type="term" value="C:cell outer membrane"/>
    <property type="evidence" value="ECO:0007669"/>
    <property type="project" value="UniProtKB-SubCell"/>
</dbReference>
<evidence type="ECO:0000256" key="2">
    <source>
        <dbReference type="ARBA" id="ARBA00022729"/>
    </source>
</evidence>
<dbReference type="PANTHER" id="PTHR34001:SF3">
    <property type="entry name" value="BLL7405 PROTEIN"/>
    <property type="match status" value="1"/>
</dbReference>
<dbReference type="Gene3D" id="2.40.160.20">
    <property type="match status" value="1"/>
</dbReference>
<evidence type="ECO:0000259" key="7">
    <source>
        <dbReference type="Pfam" id="PF13505"/>
    </source>
</evidence>
<dbReference type="AlphaFoldDB" id="A0A2W2B0A2"/>
<reference evidence="9" key="1">
    <citation type="submission" date="2018-06" db="EMBL/GenBank/DDBJ databases">
        <title>Aestuariibacter litoralis strain KCTC 52945T.</title>
        <authorList>
            <person name="Li X."/>
            <person name="Salam N."/>
            <person name="Li J.-L."/>
            <person name="Chen Y.-M."/>
            <person name="Yang Z.-W."/>
            <person name="Zhang L.-Y."/>
            <person name="Han M.-X."/>
            <person name="Xiao M."/>
            <person name="Li W.-J."/>
        </authorList>
    </citation>
    <scope>NUCLEOTIDE SEQUENCE [LARGE SCALE GENOMIC DNA]</scope>
    <source>
        <strain evidence="9">KCTC 52945</strain>
    </source>
</reference>
<dbReference type="InterPro" id="IPR051692">
    <property type="entry name" value="OMP-like"/>
</dbReference>
<name>A0A2W2B0A2_9HYPH</name>
<evidence type="ECO:0000256" key="3">
    <source>
        <dbReference type="ARBA" id="ARBA00023136"/>
    </source>
</evidence>
<comment type="subcellular location">
    <subcellularLocation>
        <location evidence="1">Cell outer membrane</location>
    </subcellularLocation>
</comment>
<comment type="caution">
    <text evidence="8">The sequence shown here is derived from an EMBL/GenBank/DDBJ whole genome shotgun (WGS) entry which is preliminary data.</text>
</comment>
<sequence length="256" mass="27281">MTFRSCPALVAGLLLSVSAGAMTAQAADVAVPASDLWNGFYVGAQAGYLQGSYSNSDLCQNITGEGRICLGDMENNFNIGDSSPDGVTAGGYVGYNYRIESVVLGLEGDWNWDNGQDSKSLLGELSYDTSLNWDAAIRARLGYVLDERALLYVTGGPSWLNTELSTSFNINVNAPAPNVKKGDSSTEFGWVLGAGAEYAITEHLSVKAEYLHGWYGDADLDILSGTSGGETEKIYIKQDLQTNLVRAGVAYHFGGL</sequence>
<gene>
    <name evidence="8" type="ORF">DK847_00385</name>
</gene>
<dbReference type="SUPFAM" id="SSF56925">
    <property type="entry name" value="OMPA-like"/>
    <property type="match status" value="1"/>
</dbReference>